<dbReference type="InterPro" id="IPR011009">
    <property type="entry name" value="Kinase-like_dom_sf"/>
</dbReference>
<dbReference type="InterPro" id="IPR006748">
    <property type="entry name" value="NH2Glyco/OHUrea_AB-resist_kin"/>
</dbReference>
<proteinExistence type="predicted"/>
<evidence type="ECO:0000313" key="1">
    <source>
        <dbReference type="EMBL" id="CAA9439850.1"/>
    </source>
</evidence>
<accession>A0A6J4QCC5</accession>
<dbReference type="EMBL" id="CADCUZ010000169">
    <property type="protein sequence ID" value="CAA9439850.1"/>
    <property type="molecule type" value="Genomic_DNA"/>
</dbReference>
<dbReference type="Gene3D" id="3.90.1200.10">
    <property type="match status" value="1"/>
</dbReference>
<sequence>MSFPPIPESFARTQISLHGEAGAAWLNRLPALSRELEGRWSLEVSPPFPNLSYSWVAPAVREGGKPAVLKLSFPEDEGFPTEAKALKAFHGGGICRLLELDSDRGAMLLEHLEPGTPLTAVGDDEEATTIAAGVIKKLWYPAPPDHGLPLVSDWARGFKRLRGRFGGGSSPMPTRLVEEAERLFDELLASQGEALVLHGDLHQGNILAARRQPWLAIDPKGVVGEATYDTAALLHNLVEALGAPDPGGLAKRRLDILSAELGLDRARVRGWGLAQAVLAACWSLEDGGRVWREALSFAKLIAES</sequence>
<dbReference type="GO" id="GO:0019748">
    <property type="term" value="P:secondary metabolic process"/>
    <property type="evidence" value="ECO:0007669"/>
    <property type="project" value="InterPro"/>
</dbReference>
<name>A0A6J4QCC5_9ACTN</name>
<dbReference type="Pfam" id="PF04655">
    <property type="entry name" value="APH_6_hur"/>
    <property type="match status" value="1"/>
</dbReference>
<gene>
    <name evidence="1" type="ORF">AVDCRST_MAG55-3332</name>
</gene>
<reference evidence="1" key="1">
    <citation type="submission" date="2020-02" db="EMBL/GenBank/DDBJ databases">
        <authorList>
            <person name="Meier V. D."/>
        </authorList>
    </citation>
    <scope>NUCLEOTIDE SEQUENCE</scope>
    <source>
        <strain evidence="1">AVDCRST_MAG55</strain>
    </source>
</reference>
<dbReference type="GO" id="GO:0016773">
    <property type="term" value="F:phosphotransferase activity, alcohol group as acceptor"/>
    <property type="evidence" value="ECO:0007669"/>
    <property type="project" value="InterPro"/>
</dbReference>
<dbReference type="AlphaFoldDB" id="A0A6J4QCC5"/>
<dbReference type="SUPFAM" id="SSF56112">
    <property type="entry name" value="Protein kinase-like (PK-like)"/>
    <property type="match status" value="1"/>
</dbReference>
<keyword evidence="1" id="KW-0808">Transferase</keyword>
<protein>
    <submittedName>
        <fullName evidence="1">Weak similarity to aminoglycoside phosphotransferase</fullName>
    </submittedName>
</protein>
<organism evidence="1">
    <name type="scientific">uncultured Rubrobacteraceae bacterium</name>
    <dbReference type="NCBI Taxonomy" id="349277"/>
    <lineage>
        <taxon>Bacteria</taxon>
        <taxon>Bacillati</taxon>
        <taxon>Actinomycetota</taxon>
        <taxon>Rubrobacteria</taxon>
        <taxon>Rubrobacterales</taxon>
        <taxon>Rubrobacteraceae</taxon>
        <taxon>environmental samples</taxon>
    </lineage>
</organism>